<dbReference type="FunFam" id="1.10.418.70:FF:000001">
    <property type="entry name" value="Intraflagellar transport protein 81 homolog"/>
    <property type="match status" value="1"/>
</dbReference>
<feature type="coiled-coil region" evidence="16">
    <location>
        <begin position="358"/>
        <end position="388"/>
    </location>
</feature>
<dbReference type="GO" id="GO:0015631">
    <property type="term" value="F:tubulin binding"/>
    <property type="evidence" value="ECO:0007669"/>
    <property type="project" value="InterPro"/>
</dbReference>
<dbReference type="GO" id="GO:0030992">
    <property type="term" value="C:intraciliary transport particle B"/>
    <property type="evidence" value="ECO:0007669"/>
    <property type="project" value="InterPro"/>
</dbReference>
<evidence type="ECO:0000256" key="2">
    <source>
        <dbReference type="ARBA" id="ARBA00022490"/>
    </source>
</evidence>
<proteinExistence type="inferred from homology"/>
<feature type="domain" description="IFT81 calponin homology" evidence="17">
    <location>
        <begin position="5"/>
        <end position="125"/>
    </location>
</feature>
<evidence type="ECO:0000256" key="11">
    <source>
        <dbReference type="ARBA" id="ARBA00023273"/>
    </source>
</evidence>
<dbReference type="GO" id="GO:0060271">
    <property type="term" value="P:cilium assembly"/>
    <property type="evidence" value="ECO:0007669"/>
    <property type="project" value="InterPro"/>
</dbReference>
<evidence type="ECO:0000256" key="16">
    <source>
        <dbReference type="SAM" id="Coils"/>
    </source>
</evidence>
<evidence type="ECO:0000256" key="13">
    <source>
        <dbReference type="ARBA" id="ARBA00055755"/>
    </source>
</evidence>
<keyword evidence="18" id="KW-0282">Flagellum</keyword>
<keyword evidence="5" id="KW-0970">Cilium biogenesis/degradation</keyword>
<keyword evidence="2" id="KW-0963">Cytoplasm</keyword>
<feature type="coiled-coil region" evidence="16">
    <location>
        <begin position="160"/>
        <end position="252"/>
    </location>
</feature>
<evidence type="ECO:0000256" key="4">
    <source>
        <dbReference type="ARBA" id="ARBA00022782"/>
    </source>
</evidence>
<dbReference type="Gene3D" id="1.10.418.70">
    <property type="entry name" value="Intraflagellar transport protein 81, N-terminal domain"/>
    <property type="match status" value="1"/>
</dbReference>
<comment type="subcellular location">
    <subcellularLocation>
        <location evidence="1">Cytoplasm</location>
        <location evidence="1">Cytoskeleton</location>
        <location evidence="1">Cilium basal body</location>
    </subcellularLocation>
</comment>
<dbReference type="InterPro" id="IPR029600">
    <property type="entry name" value="IFT81"/>
</dbReference>
<dbReference type="PANTHER" id="PTHR15614">
    <property type="entry name" value="INTRAFLAGELLAR TRANSPORT PROTEIN 81 HOMOLOG"/>
    <property type="match status" value="1"/>
</dbReference>
<comment type="similarity">
    <text evidence="12">Belongs to the IFT81 family.</text>
</comment>
<accession>A0A8D8PSZ5</accession>
<name>A0A8D8PSZ5_9HEMI</name>
<evidence type="ECO:0000256" key="5">
    <source>
        <dbReference type="ARBA" id="ARBA00022794"/>
    </source>
</evidence>
<keyword evidence="3" id="KW-0597">Phosphoprotein</keyword>
<organism evidence="18">
    <name type="scientific">Cacopsylla melanoneura</name>
    <dbReference type="NCBI Taxonomy" id="428564"/>
    <lineage>
        <taxon>Eukaryota</taxon>
        <taxon>Metazoa</taxon>
        <taxon>Ecdysozoa</taxon>
        <taxon>Arthropoda</taxon>
        <taxon>Hexapoda</taxon>
        <taxon>Insecta</taxon>
        <taxon>Pterygota</taxon>
        <taxon>Neoptera</taxon>
        <taxon>Paraneoptera</taxon>
        <taxon>Hemiptera</taxon>
        <taxon>Sternorrhyncha</taxon>
        <taxon>Psylloidea</taxon>
        <taxon>Psyllidae</taxon>
        <taxon>Psyllinae</taxon>
        <taxon>Cacopsylla</taxon>
    </lineage>
</organism>
<dbReference type="PANTHER" id="PTHR15614:SF2">
    <property type="entry name" value="INTRAFLAGELLAR TRANSPORT PROTEIN 81 HOMOLOG"/>
    <property type="match status" value="1"/>
</dbReference>
<evidence type="ECO:0000259" key="17">
    <source>
        <dbReference type="Pfam" id="PF18383"/>
    </source>
</evidence>
<dbReference type="InterPro" id="IPR043016">
    <property type="entry name" value="IFT81_N_sf"/>
</dbReference>
<evidence type="ECO:0000256" key="12">
    <source>
        <dbReference type="ARBA" id="ARBA00043983"/>
    </source>
</evidence>
<keyword evidence="6" id="KW-0744">Spermatogenesis</keyword>
<keyword evidence="8 16" id="KW-0175">Coiled coil</keyword>
<dbReference type="GO" id="GO:0042073">
    <property type="term" value="P:intraciliary transport"/>
    <property type="evidence" value="ECO:0007669"/>
    <property type="project" value="InterPro"/>
</dbReference>
<dbReference type="AlphaFoldDB" id="A0A8D8PSZ5"/>
<evidence type="ECO:0000256" key="8">
    <source>
        <dbReference type="ARBA" id="ARBA00023054"/>
    </source>
</evidence>
<evidence type="ECO:0000256" key="6">
    <source>
        <dbReference type="ARBA" id="ARBA00022871"/>
    </source>
</evidence>
<evidence type="ECO:0000256" key="9">
    <source>
        <dbReference type="ARBA" id="ARBA00023069"/>
    </source>
</evidence>
<sequence>MHSLVKYIVGELNKPPYNKRFNIVSFDSLSAEDLLQVLSDVLAELDVTHKVDLRIEVPEQTIVRILTFLRVLKYRPDANISPQTFRQGVLNGERHIIHPILEWLLKNNKDLQKRAYLGKYLVKLDIPSEILSDVDLYNVYEQYEVLVENFKVVHKESELIENSGVNINELRNDLTAMENERDIVVKRLEQMSRKIDNIPNKDQILRAVTQLRLEKDKKKEILTQLSDEVAALHTAQQRYSRLSQQLMEIKKATVGATPQSLMSKLEEEIKVTEFIVKEKLSKDLIQLKRQHDIYSRVSNDSYISKTSVESLSSKINMVRNQVAVLLEKQKHSQNSSNDKLVPFRQQAAIMGRKKDAILDEYRTDMNKYNALQKQVEEKQLELADAGALDMPKGSDFKDYIGKLKQRNIIYKRNRALLSGLKSETGVLQRTLDVLNTKSVQLGVPQDAEALASLSVTSSKPIPHDTDNREELLSFVAQVSTSIASHKARMLPLLDELRPLREEAANVNAEYEEVKKTHDRTSAILETGTEKLLQEVLSLRDLKQSAELERATLDAKQQIARMEIQRASGDTGQAMKEAVLAKIQDRERLAKQLKERHRQMKDSQEQSTRQKLLWSNLLRLLEVKEKALEAVKKNEGTGHKH</sequence>
<keyword evidence="10" id="KW-0206">Cytoskeleton</keyword>
<keyword evidence="7" id="KW-0007">Acetylation</keyword>
<dbReference type="GO" id="GO:0036064">
    <property type="term" value="C:ciliary basal body"/>
    <property type="evidence" value="ECO:0007669"/>
    <property type="project" value="TreeGrafter"/>
</dbReference>
<evidence type="ECO:0000313" key="18">
    <source>
        <dbReference type="EMBL" id="CAG6614122.1"/>
    </source>
</evidence>
<protein>
    <recommendedName>
        <fullName evidence="14">Intraflagellar transport protein 81 homolog</fullName>
    </recommendedName>
    <alternativeName>
        <fullName evidence="15">Carnitine deficiency-associated protein expressed in ventricle 1</fullName>
    </alternativeName>
</protein>
<evidence type="ECO:0000256" key="15">
    <source>
        <dbReference type="ARBA" id="ARBA00079903"/>
    </source>
</evidence>
<evidence type="ECO:0000256" key="3">
    <source>
        <dbReference type="ARBA" id="ARBA00022553"/>
    </source>
</evidence>
<dbReference type="EMBL" id="HBUF01029394">
    <property type="protein sequence ID" value="CAG6614122.1"/>
    <property type="molecule type" value="Transcribed_RNA"/>
</dbReference>
<reference evidence="18" key="1">
    <citation type="submission" date="2021-05" db="EMBL/GenBank/DDBJ databases">
        <authorList>
            <person name="Alioto T."/>
            <person name="Alioto T."/>
            <person name="Gomez Garrido J."/>
        </authorList>
    </citation>
    <scope>NUCLEOTIDE SEQUENCE</scope>
</reference>
<evidence type="ECO:0000256" key="14">
    <source>
        <dbReference type="ARBA" id="ARBA00073058"/>
    </source>
</evidence>
<dbReference type="InterPro" id="IPR041146">
    <property type="entry name" value="IFT81_CH"/>
</dbReference>
<dbReference type="GO" id="GO:0007283">
    <property type="term" value="P:spermatogenesis"/>
    <property type="evidence" value="ECO:0007669"/>
    <property type="project" value="UniProtKB-KW"/>
</dbReference>
<dbReference type="GO" id="GO:0030154">
    <property type="term" value="P:cell differentiation"/>
    <property type="evidence" value="ECO:0007669"/>
    <property type="project" value="UniProtKB-KW"/>
</dbReference>
<evidence type="ECO:0000256" key="1">
    <source>
        <dbReference type="ARBA" id="ARBA00004120"/>
    </source>
</evidence>
<dbReference type="Pfam" id="PF18383">
    <property type="entry name" value="IFT81_CH"/>
    <property type="match status" value="1"/>
</dbReference>
<feature type="coiled-coil region" evidence="16">
    <location>
        <begin position="544"/>
        <end position="609"/>
    </location>
</feature>
<evidence type="ECO:0000256" key="10">
    <source>
        <dbReference type="ARBA" id="ARBA00023212"/>
    </source>
</evidence>
<keyword evidence="11" id="KW-0966">Cell projection</keyword>
<comment type="function">
    <text evidence="13">Component of the intraflagellar transport (IFT) complex B: together with IFT74, forms a tubulin-binding module that specifically mediates transport of tubulin within the cilium. Binds tubulin via its CH (calponin-homology)-like region. Required for ciliogenesis. Required for proper regulation of SHH signaling. Plays an important role during spermatogenesis by modulating the assembly and elongation of the sperm flagella.</text>
</comment>
<keyword evidence="4" id="KW-0221">Differentiation</keyword>
<keyword evidence="9" id="KW-0969">Cilium</keyword>
<evidence type="ECO:0000256" key="7">
    <source>
        <dbReference type="ARBA" id="ARBA00022990"/>
    </source>
</evidence>